<name>A0A9W8GDE3_9FUNG</name>
<sequence length="229" mass="25667">MTSTAYLTSLAPRTPSPQSPYDPKDKTEDEFLWTPPPIDPNYWHHVAKARDIRSGIFKHRTALSQATAQGSKWETICELQNEVQKLEYRLLRYIDHYVLDYDDVVKSTLGTVSPPMSPQPEEPPEFASGSLPPTPAQQPSSIPARRRNTGEPLDSRAFIESYKKNIRYAEAALEPKKPKSRLGWAGLFGSKNVRAAEDAVRINPRLQTRSSEPALSRKDATIANGVLIL</sequence>
<gene>
    <name evidence="2" type="ORF">GGI25_001097</name>
</gene>
<dbReference type="AlphaFoldDB" id="A0A9W8GDE3"/>
<dbReference type="OrthoDB" id="5572164at2759"/>
<comment type="caution">
    <text evidence="2">The sequence shown here is derived from an EMBL/GenBank/DDBJ whole genome shotgun (WGS) entry which is preliminary data.</text>
</comment>
<feature type="region of interest" description="Disordered" evidence="1">
    <location>
        <begin position="110"/>
        <end position="154"/>
    </location>
</feature>
<evidence type="ECO:0000313" key="3">
    <source>
        <dbReference type="Proteomes" id="UP001151518"/>
    </source>
</evidence>
<protein>
    <submittedName>
        <fullName evidence="2">Uncharacterized protein</fullName>
    </submittedName>
</protein>
<organism evidence="2 3">
    <name type="scientific">Coemansia spiralis</name>
    <dbReference type="NCBI Taxonomy" id="417178"/>
    <lineage>
        <taxon>Eukaryota</taxon>
        <taxon>Fungi</taxon>
        <taxon>Fungi incertae sedis</taxon>
        <taxon>Zoopagomycota</taxon>
        <taxon>Kickxellomycotina</taxon>
        <taxon>Kickxellomycetes</taxon>
        <taxon>Kickxellales</taxon>
        <taxon>Kickxellaceae</taxon>
        <taxon>Coemansia</taxon>
    </lineage>
</organism>
<dbReference type="EMBL" id="JANBTW010000008">
    <property type="protein sequence ID" value="KAJ2679908.1"/>
    <property type="molecule type" value="Genomic_DNA"/>
</dbReference>
<evidence type="ECO:0000313" key="2">
    <source>
        <dbReference type="EMBL" id="KAJ2679908.1"/>
    </source>
</evidence>
<reference evidence="2" key="1">
    <citation type="submission" date="2022-07" db="EMBL/GenBank/DDBJ databases">
        <title>Phylogenomic reconstructions and comparative analyses of Kickxellomycotina fungi.</title>
        <authorList>
            <person name="Reynolds N.K."/>
            <person name="Stajich J.E."/>
            <person name="Barry K."/>
            <person name="Grigoriev I.V."/>
            <person name="Crous P."/>
            <person name="Smith M.E."/>
        </authorList>
    </citation>
    <scope>NUCLEOTIDE SEQUENCE</scope>
    <source>
        <strain evidence="2">NRRL 3115</strain>
    </source>
</reference>
<feature type="region of interest" description="Disordered" evidence="1">
    <location>
        <begin position="1"/>
        <end position="29"/>
    </location>
</feature>
<accession>A0A9W8GDE3</accession>
<proteinExistence type="predicted"/>
<dbReference type="Proteomes" id="UP001151518">
    <property type="component" value="Unassembled WGS sequence"/>
</dbReference>
<evidence type="ECO:0000256" key="1">
    <source>
        <dbReference type="SAM" id="MobiDB-lite"/>
    </source>
</evidence>